<accession>A0ABY7ZIL8</accession>
<dbReference type="InterPro" id="IPR005650">
    <property type="entry name" value="BlaI_family"/>
</dbReference>
<keyword evidence="4" id="KW-0804">Transcription</keyword>
<keyword evidence="6" id="KW-1185">Reference proteome</keyword>
<evidence type="ECO:0000256" key="3">
    <source>
        <dbReference type="ARBA" id="ARBA00023125"/>
    </source>
</evidence>
<dbReference type="RefSeq" id="WP_275029180.1">
    <property type="nucleotide sequence ID" value="NZ_CP118615.1"/>
</dbReference>
<dbReference type="SUPFAM" id="SSF46785">
    <property type="entry name" value="Winged helix' DNA-binding domain"/>
    <property type="match status" value="1"/>
</dbReference>
<dbReference type="InterPro" id="IPR036388">
    <property type="entry name" value="WH-like_DNA-bd_sf"/>
</dbReference>
<comment type="similarity">
    <text evidence="1">Belongs to the BlaI transcriptional regulatory family.</text>
</comment>
<keyword evidence="3" id="KW-0238">DNA-binding</keyword>
<keyword evidence="2" id="KW-0805">Transcription regulation</keyword>
<proteinExistence type="inferred from homology"/>
<sequence>MIRLGALERAVMDCLWTADRAMTVREVHETLLEDRQLAYTTVLTTLQRMARKGLVNQSRDERAHRYGAASSRAEMFAELLADALGVAGGEPGAFVRFVDGLDAEDRAALRDALDRDVEDRRVG</sequence>
<evidence type="ECO:0000313" key="5">
    <source>
        <dbReference type="EMBL" id="WDZ82835.1"/>
    </source>
</evidence>
<evidence type="ECO:0000256" key="1">
    <source>
        <dbReference type="ARBA" id="ARBA00011046"/>
    </source>
</evidence>
<dbReference type="Proteomes" id="UP001219605">
    <property type="component" value="Chromosome"/>
</dbReference>
<organism evidence="5 6">
    <name type="scientific">Micromonospora cathayae</name>
    <dbReference type="NCBI Taxonomy" id="3028804"/>
    <lineage>
        <taxon>Bacteria</taxon>
        <taxon>Bacillati</taxon>
        <taxon>Actinomycetota</taxon>
        <taxon>Actinomycetes</taxon>
        <taxon>Micromonosporales</taxon>
        <taxon>Micromonosporaceae</taxon>
        <taxon>Micromonospora</taxon>
    </lineage>
</organism>
<dbReference type="Gene3D" id="1.10.10.10">
    <property type="entry name" value="Winged helix-like DNA-binding domain superfamily/Winged helix DNA-binding domain"/>
    <property type="match status" value="1"/>
</dbReference>
<evidence type="ECO:0000256" key="2">
    <source>
        <dbReference type="ARBA" id="ARBA00023015"/>
    </source>
</evidence>
<evidence type="ECO:0000313" key="6">
    <source>
        <dbReference type="Proteomes" id="UP001219605"/>
    </source>
</evidence>
<protein>
    <submittedName>
        <fullName evidence="5">BlaI/MecI/CopY family transcriptional regulator</fullName>
    </submittedName>
</protein>
<dbReference type="Gene3D" id="6.10.140.850">
    <property type="match status" value="1"/>
</dbReference>
<evidence type="ECO:0000256" key="4">
    <source>
        <dbReference type="ARBA" id="ARBA00023163"/>
    </source>
</evidence>
<name>A0ABY7ZIL8_9ACTN</name>
<gene>
    <name evidence="5" type="ORF">PVK37_20440</name>
</gene>
<reference evidence="5 6" key="1">
    <citation type="submission" date="2023-02" db="EMBL/GenBank/DDBJ databases">
        <authorList>
            <person name="Mo P."/>
        </authorList>
    </citation>
    <scope>NUCLEOTIDE SEQUENCE [LARGE SCALE GENOMIC DNA]</scope>
    <source>
        <strain evidence="5 6">HUAS 3</strain>
    </source>
</reference>
<dbReference type="InterPro" id="IPR036390">
    <property type="entry name" value="WH_DNA-bd_sf"/>
</dbReference>
<dbReference type="EMBL" id="CP118615">
    <property type="protein sequence ID" value="WDZ82835.1"/>
    <property type="molecule type" value="Genomic_DNA"/>
</dbReference>
<dbReference type="Pfam" id="PF03965">
    <property type="entry name" value="Penicillinase_R"/>
    <property type="match status" value="1"/>
</dbReference>